<dbReference type="PANTHER" id="PTHR13966">
    <property type="entry name" value="ENDONUCLEASE RELATED"/>
    <property type="match status" value="1"/>
</dbReference>
<evidence type="ECO:0000256" key="3">
    <source>
        <dbReference type="ARBA" id="ARBA00022759"/>
    </source>
</evidence>
<dbReference type="GO" id="GO:0006309">
    <property type="term" value="P:apoptotic DNA fragmentation"/>
    <property type="evidence" value="ECO:0007669"/>
    <property type="project" value="TreeGrafter"/>
</dbReference>
<keyword evidence="3" id="KW-0378">Hydrolase</keyword>
<evidence type="ECO:0000313" key="10">
    <source>
        <dbReference type="RefSeq" id="XP_030380066.1"/>
    </source>
</evidence>
<feature type="domain" description="DNA/RNA non-specific endonuclease/pyrophosphatase/phosphodiesterase" evidence="8">
    <location>
        <begin position="188"/>
        <end position="430"/>
    </location>
</feature>
<dbReference type="Pfam" id="PF01223">
    <property type="entry name" value="Endonuclease_NS"/>
    <property type="match status" value="1"/>
</dbReference>
<dbReference type="SMART" id="SM00892">
    <property type="entry name" value="Endonuclease_NS"/>
    <property type="match status" value="1"/>
</dbReference>
<proteinExistence type="inferred from homology"/>
<evidence type="ECO:0000256" key="6">
    <source>
        <dbReference type="SAM" id="SignalP"/>
    </source>
</evidence>
<feature type="domain" description="ENPP1-3/EXOG-like endonuclease/phosphodiesterase" evidence="7">
    <location>
        <begin position="214"/>
        <end position="418"/>
    </location>
</feature>
<protein>
    <submittedName>
        <fullName evidence="10">Uncharacterized protein LOC115628210</fullName>
    </submittedName>
</protein>
<dbReference type="GO" id="GO:0000014">
    <property type="term" value="F:single-stranded DNA endodeoxyribonuclease activity"/>
    <property type="evidence" value="ECO:0007669"/>
    <property type="project" value="TreeGrafter"/>
</dbReference>
<evidence type="ECO:0000256" key="2">
    <source>
        <dbReference type="ARBA" id="ARBA00022722"/>
    </source>
</evidence>
<feature type="active site" description="Proton acceptor" evidence="4">
    <location>
        <position position="273"/>
    </location>
</feature>
<dbReference type="RefSeq" id="XP_030380066.1">
    <property type="nucleotide sequence ID" value="XM_030524206.1"/>
</dbReference>
<comment type="similarity">
    <text evidence="1">Belongs to the DNA/RNA non-specific endonuclease family.</text>
</comment>
<dbReference type="OrthoDB" id="5960141at2759"/>
<sequence length="448" mass="49747">MKFATSVLLLLGVCSLNAAWAWPREPLPEVELPPIVEDEIYERAIYVKPLPEVEVEEIRERAVYVETLPESRAAACSVTIRGGIPSPQPVYLKTDSEDIYPFSSTGVMEFEAGGTMQLWCPGAFSTHSQTLLTATCVSGSTFRVDGTSYDIKELACKTWPGFTAVKSGATCNGGVVIRVGFQISSSRFAEQMQICFNEEEEVTRYTRHQLFPGSNYYETGVDRITFQTAGFFGGKNVDKLYTQVTQLETINAELGYDAGKYFDTSSVFLARGHLGAKADFNYAPEQRATFLFINAAPQWQSFNAGNWARVEDGVRAWVSKNQMNVNCYTGVWGVTTLPNKDGVETPLYLSHDTNNNGLIPVPMLYFRVVIEPSTHRGIVFVGVNNPHLTEEQIKKDYVICNDVSDEVTYISWKKTDIKAGWSYACEVADFLKTVKHLPALTAKGGLLV</sequence>
<dbReference type="GO" id="GO:0046872">
    <property type="term" value="F:metal ion binding"/>
    <property type="evidence" value="ECO:0007669"/>
    <property type="project" value="UniProtKB-KW"/>
</dbReference>
<dbReference type="GeneID" id="115628210"/>
<dbReference type="SUPFAM" id="SSF54060">
    <property type="entry name" value="His-Me finger endonucleases"/>
    <property type="match status" value="1"/>
</dbReference>
<keyword evidence="9" id="KW-1185">Reference proteome</keyword>
<dbReference type="FunFam" id="3.40.570.10:FF:000007">
    <property type="entry name" value="Alkaline nuclease"/>
    <property type="match status" value="1"/>
</dbReference>
<dbReference type="GO" id="GO:0004521">
    <property type="term" value="F:RNA endonuclease activity"/>
    <property type="evidence" value="ECO:0007669"/>
    <property type="project" value="TreeGrafter"/>
</dbReference>
<dbReference type="InterPro" id="IPR040255">
    <property type="entry name" value="Non-specific_endonuclease"/>
</dbReference>
<evidence type="ECO:0000259" key="8">
    <source>
        <dbReference type="SMART" id="SM00892"/>
    </source>
</evidence>
<dbReference type="InterPro" id="IPR001604">
    <property type="entry name" value="Endo_G_ENPP1-like_dom"/>
</dbReference>
<dbReference type="InterPro" id="IPR044929">
    <property type="entry name" value="DNA/RNA_non-sp_Endonuclease_sf"/>
</dbReference>
<evidence type="ECO:0000256" key="5">
    <source>
        <dbReference type="PIRSR" id="PIRSR640255-2"/>
    </source>
</evidence>
<keyword evidence="6" id="KW-0732">Signal</keyword>
<dbReference type="AlphaFoldDB" id="A0A6J2TU16"/>
<dbReference type="InterPro" id="IPR044925">
    <property type="entry name" value="His-Me_finger_sf"/>
</dbReference>
<evidence type="ECO:0000259" key="7">
    <source>
        <dbReference type="SMART" id="SM00477"/>
    </source>
</evidence>
<dbReference type="PANTHER" id="PTHR13966:SF19">
    <property type="entry name" value="NUCLEASE EXOG, MITOCHONDRIAL"/>
    <property type="match status" value="1"/>
</dbReference>
<dbReference type="GO" id="GO:0003676">
    <property type="term" value="F:nucleic acid binding"/>
    <property type="evidence" value="ECO:0007669"/>
    <property type="project" value="InterPro"/>
</dbReference>
<dbReference type="Gene3D" id="3.40.570.10">
    <property type="entry name" value="Extracellular Endonuclease, subunit A"/>
    <property type="match status" value="1"/>
</dbReference>
<evidence type="ECO:0000256" key="4">
    <source>
        <dbReference type="PIRSR" id="PIRSR640255-1"/>
    </source>
</evidence>
<reference evidence="10" key="1">
    <citation type="submission" date="2025-08" db="UniProtKB">
        <authorList>
            <consortium name="RefSeq"/>
        </authorList>
    </citation>
    <scope>IDENTIFICATION</scope>
    <source>
        <strain evidence="10">11010-0011.00</strain>
        <tissue evidence="10">Whole body</tissue>
    </source>
</reference>
<dbReference type="GO" id="GO:0005634">
    <property type="term" value="C:nucleus"/>
    <property type="evidence" value="ECO:0007669"/>
    <property type="project" value="TreeGrafter"/>
</dbReference>
<feature type="binding site" evidence="5">
    <location>
        <position position="303"/>
    </location>
    <ligand>
        <name>Mg(2+)</name>
        <dbReference type="ChEBI" id="CHEBI:18420"/>
        <note>catalytic</note>
    </ligand>
</feature>
<evidence type="ECO:0000313" key="9">
    <source>
        <dbReference type="Proteomes" id="UP000504634"/>
    </source>
</evidence>
<accession>A0A6J2TU16</accession>
<gene>
    <name evidence="10" type="primary">LOC115628210</name>
</gene>
<name>A0A6J2TU16_DROLE</name>
<keyword evidence="5" id="KW-0479">Metal-binding</keyword>
<dbReference type="Proteomes" id="UP000504634">
    <property type="component" value="Unplaced"/>
</dbReference>
<dbReference type="CDD" id="cd00091">
    <property type="entry name" value="NUC"/>
    <property type="match status" value="1"/>
</dbReference>
<evidence type="ECO:0000256" key="1">
    <source>
        <dbReference type="ARBA" id="ARBA00010052"/>
    </source>
</evidence>
<dbReference type="InterPro" id="IPR020821">
    <property type="entry name" value="ENPP1-3/EXOG-like_nuc-like"/>
</dbReference>
<keyword evidence="3" id="KW-0255">Endonuclease</keyword>
<keyword evidence="2" id="KW-0540">Nuclease</keyword>
<feature type="chain" id="PRO_5026973934" evidence="6">
    <location>
        <begin position="22"/>
        <end position="448"/>
    </location>
</feature>
<feature type="signal peptide" evidence="6">
    <location>
        <begin position="1"/>
        <end position="21"/>
    </location>
</feature>
<dbReference type="SMART" id="SM00477">
    <property type="entry name" value="NUC"/>
    <property type="match status" value="1"/>
</dbReference>
<organism evidence="9 10">
    <name type="scientific">Drosophila lebanonensis</name>
    <name type="common">Fruit fly</name>
    <name type="synonym">Scaptodrosophila lebanonensis</name>
    <dbReference type="NCBI Taxonomy" id="7225"/>
    <lineage>
        <taxon>Eukaryota</taxon>
        <taxon>Metazoa</taxon>
        <taxon>Ecdysozoa</taxon>
        <taxon>Arthropoda</taxon>
        <taxon>Hexapoda</taxon>
        <taxon>Insecta</taxon>
        <taxon>Pterygota</taxon>
        <taxon>Neoptera</taxon>
        <taxon>Endopterygota</taxon>
        <taxon>Diptera</taxon>
        <taxon>Brachycera</taxon>
        <taxon>Muscomorpha</taxon>
        <taxon>Ephydroidea</taxon>
        <taxon>Drosophilidae</taxon>
        <taxon>Scaptodrosophila</taxon>
    </lineage>
</organism>
<dbReference type="GO" id="GO:0005743">
    <property type="term" value="C:mitochondrial inner membrane"/>
    <property type="evidence" value="ECO:0007669"/>
    <property type="project" value="TreeGrafter"/>
</dbReference>